<dbReference type="Pfam" id="PF00356">
    <property type="entry name" value="LacI"/>
    <property type="match status" value="1"/>
</dbReference>
<dbReference type="PANTHER" id="PTHR30146:SF33">
    <property type="entry name" value="TRANSCRIPTIONAL REGULATOR"/>
    <property type="match status" value="1"/>
</dbReference>
<evidence type="ECO:0000313" key="5">
    <source>
        <dbReference type="EMBL" id="SNR87292.1"/>
    </source>
</evidence>
<evidence type="ECO:0000259" key="4">
    <source>
        <dbReference type="PROSITE" id="PS50932"/>
    </source>
</evidence>
<dbReference type="InterPro" id="IPR000843">
    <property type="entry name" value="HTH_LacI"/>
</dbReference>
<dbReference type="InterPro" id="IPR046335">
    <property type="entry name" value="LacI/GalR-like_sensor"/>
</dbReference>
<evidence type="ECO:0000256" key="1">
    <source>
        <dbReference type="ARBA" id="ARBA00023015"/>
    </source>
</evidence>
<sequence length="370" mass="40038">MHPTRLALDDDLRHHTPKKFDRTDRTACKTEGTGGRNRAVTMSTIARMAGGIQATVSRALNRREIVSPETLERIQQTIEATGYVPNLVAGALASSKSPMVAAVVPSITNIVYSGLIHHFIDLVRAAGYQTILVEAGFSAEEEEALVTSLISRRPDGILLTGVHHTNRCCSQLLSVGLPVVEIWDLTESPIDICVGVFTRRLARLWRTLPTAAAMPLPQPRWLAKNAPYAAGTPSAQPSRRWGTRRLCKLIVEGPASLERGRAALRVLLERGMQSGVIFGSSDLLAHGILIEAQARGLSVPADFSVIGFGDQDYATATLPPLTTVRVDRSDLGNRAADALLARINNMAPEQRAIDVGFSIITRGTTCSQRN</sequence>
<reference evidence="5 6" key="1">
    <citation type="submission" date="2017-06" db="EMBL/GenBank/DDBJ databases">
        <authorList>
            <person name="Kim H.J."/>
            <person name="Triplett B.A."/>
        </authorList>
    </citation>
    <scope>NUCLEOTIDE SEQUENCE [LARGE SCALE GENOMIC DNA]</scope>
    <source>
        <strain evidence="5 6">DSM 29052</strain>
    </source>
</reference>
<dbReference type="GO" id="GO:0000976">
    <property type="term" value="F:transcription cis-regulatory region binding"/>
    <property type="evidence" value="ECO:0007669"/>
    <property type="project" value="TreeGrafter"/>
</dbReference>
<keyword evidence="2" id="KW-0238">DNA-binding</keyword>
<dbReference type="SUPFAM" id="SSF53822">
    <property type="entry name" value="Periplasmic binding protein-like I"/>
    <property type="match status" value="1"/>
</dbReference>
<dbReference type="CDD" id="cd01575">
    <property type="entry name" value="PBP1_GntR"/>
    <property type="match status" value="1"/>
</dbReference>
<dbReference type="AlphaFoldDB" id="A0A238ZVY9"/>
<dbReference type="Pfam" id="PF13377">
    <property type="entry name" value="Peripla_BP_3"/>
    <property type="match status" value="1"/>
</dbReference>
<keyword evidence="1" id="KW-0805">Transcription regulation</keyword>
<dbReference type="SUPFAM" id="SSF47413">
    <property type="entry name" value="lambda repressor-like DNA-binding domains"/>
    <property type="match status" value="1"/>
</dbReference>
<dbReference type="Gene3D" id="1.10.260.40">
    <property type="entry name" value="lambda repressor-like DNA-binding domains"/>
    <property type="match status" value="1"/>
</dbReference>
<evidence type="ECO:0000256" key="3">
    <source>
        <dbReference type="ARBA" id="ARBA00023163"/>
    </source>
</evidence>
<accession>A0A238ZVY9</accession>
<feature type="domain" description="HTH lacI-type" evidence="4">
    <location>
        <begin position="40"/>
        <end position="94"/>
    </location>
</feature>
<evidence type="ECO:0000313" key="6">
    <source>
        <dbReference type="Proteomes" id="UP000198417"/>
    </source>
</evidence>
<dbReference type="EMBL" id="FZNN01000044">
    <property type="protein sequence ID" value="SNR87292.1"/>
    <property type="molecule type" value="Genomic_DNA"/>
</dbReference>
<evidence type="ECO:0000256" key="2">
    <source>
        <dbReference type="ARBA" id="ARBA00023125"/>
    </source>
</evidence>
<dbReference type="Gene3D" id="3.40.50.2300">
    <property type="match status" value="3"/>
</dbReference>
<keyword evidence="3" id="KW-0804">Transcription</keyword>
<dbReference type="Proteomes" id="UP000198417">
    <property type="component" value="Unassembled WGS sequence"/>
</dbReference>
<dbReference type="GO" id="GO:0003700">
    <property type="term" value="F:DNA-binding transcription factor activity"/>
    <property type="evidence" value="ECO:0007669"/>
    <property type="project" value="TreeGrafter"/>
</dbReference>
<dbReference type="PANTHER" id="PTHR30146">
    <property type="entry name" value="LACI-RELATED TRANSCRIPTIONAL REPRESSOR"/>
    <property type="match status" value="1"/>
</dbReference>
<keyword evidence="6" id="KW-1185">Reference proteome</keyword>
<dbReference type="PROSITE" id="PS50932">
    <property type="entry name" value="HTH_LACI_2"/>
    <property type="match status" value="1"/>
</dbReference>
<dbReference type="InterPro" id="IPR028082">
    <property type="entry name" value="Peripla_BP_I"/>
</dbReference>
<gene>
    <name evidence="5" type="ORF">SAMN06265370_14411</name>
</gene>
<organism evidence="5 6">
    <name type="scientific">Puniceibacterium sediminis</name>
    <dbReference type="NCBI Taxonomy" id="1608407"/>
    <lineage>
        <taxon>Bacteria</taxon>
        <taxon>Pseudomonadati</taxon>
        <taxon>Pseudomonadota</taxon>
        <taxon>Alphaproteobacteria</taxon>
        <taxon>Rhodobacterales</taxon>
        <taxon>Paracoccaceae</taxon>
        <taxon>Puniceibacterium</taxon>
    </lineage>
</organism>
<proteinExistence type="predicted"/>
<dbReference type="CDD" id="cd01392">
    <property type="entry name" value="HTH_LacI"/>
    <property type="match status" value="1"/>
</dbReference>
<name>A0A238ZVY9_9RHOB</name>
<protein>
    <submittedName>
        <fullName evidence="5">Transcriptional regulator, LacI family</fullName>
    </submittedName>
</protein>
<dbReference type="InterPro" id="IPR010982">
    <property type="entry name" value="Lambda_DNA-bd_dom_sf"/>
</dbReference>
<dbReference type="SMART" id="SM00354">
    <property type="entry name" value="HTH_LACI"/>
    <property type="match status" value="1"/>
</dbReference>